<feature type="region of interest" description="Disordered" evidence="1">
    <location>
        <begin position="237"/>
        <end position="271"/>
    </location>
</feature>
<evidence type="ECO:0000313" key="3">
    <source>
        <dbReference type="Proteomes" id="UP001208689"/>
    </source>
</evidence>
<dbReference type="Gene3D" id="3.90.226.10">
    <property type="entry name" value="2-enoyl-CoA Hydratase, Chain A, domain 1"/>
    <property type="match status" value="1"/>
</dbReference>
<sequence>MSDYNNWLIEQDMGIFWLKLNRLDKMNSFSAEVATELDEILQGFLTNPEIRVLILSSNSDHFFSAGADIDWFIAIDGEQAEDVSVRCHDIFGRLEQMPFPVIAAIKGLCLTAGLELSICADIIYAAENAKFGQIETVYGITPGGGGTQRLARLIGPNRAKELIFSARVIGAEEADKIGLINAVFPLEGFDAKINRIARKMTVNCKEAIARSKRLVNEATFTSESGFRSEEIAFNESFASGEPRDRLSHFKKQQERERKRKERKLRRAQKAD</sequence>
<dbReference type="Proteomes" id="UP001208689">
    <property type="component" value="Chromosome"/>
</dbReference>
<accession>A0ABY6HRF2</accession>
<name>A0ABY6HRF2_9ARCH</name>
<gene>
    <name evidence="2" type="ORF">NEF87_002373</name>
</gene>
<dbReference type="Pfam" id="PF00378">
    <property type="entry name" value="ECH_1"/>
    <property type="match status" value="1"/>
</dbReference>
<dbReference type="PANTHER" id="PTHR11941">
    <property type="entry name" value="ENOYL-COA HYDRATASE-RELATED"/>
    <property type="match status" value="1"/>
</dbReference>
<keyword evidence="3" id="KW-1185">Reference proteome</keyword>
<dbReference type="CDD" id="cd06558">
    <property type="entry name" value="crotonase-like"/>
    <property type="match status" value="1"/>
</dbReference>
<evidence type="ECO:0000256" key="1">
    <source>
        <dbReference type="SAM" id="MobiDB-lite"/>
    </source>
</evidence>
<dbReference type="EC" id="4.2.1.116" evidence="2"/>
<feature type="compositionally biased region" description="Basic and acidic residues" evidence="1">
    <location>
        <begin position="241"/>
        <end position="256"/>
    </location>
</feature>
<dbReference type="InterPro" id="IPR001753">
    <property type="entry name" value="Enoyl-CoA_hydra/iso"/>
</dbReference>
<reference evidence="2" key="1">
    <citation type="submission" date="2022-09" db="EMBL/GenBank/DDBJ databases">
        <title>Actin cytoskeleton and complex cell architecture in an #Asgard archaeon.</title>
        <authorList>
            <person name="Ponce Toledo R.I."/>
            <person name="Schleper C."/>
            <person name="Rodrigues Oliveira T."/>
            <person name="Wollweber F."/>
            <person name="Xu J."/>
            <person name="Rittmann S."/>
            <person name="Klingl A."/>
            <person name="Pilhofer M."/>
        </authorList>
    </citation>
    <scope>NUCLEOTIDE SEQUENCE</scope>
    <source>
        <strain evidence="2">B-35</strain>
    </source>
</reference>
<organism evidence="2 3">
    <name type="scientific">Candidatus Lokiarchaeum ossiferum</name>
    <dbReference type="NCBI Taxonomy" id="2951803"/>
    <lineage>
        <taxon>Archaea</taxon>
        <taxon>Promethearchaeati</taxon>
        <taxon>Promethearchaeota</taxon>
        <taxon>Promethearchaeia</taxon>
        <taxon>Promethearchaeales</taxon>
        <taxon>Promethearchaeaceae</taxon>
        <taxon>Candidatus Lokiarchaeum</taxon>
    </lineage>
</organism>
<protein>
    <submittedName>
        <fullName evidence="2">3-hydroxypropionyl-coenzyme A dehydratase</fullName>
        <ecNumber evidence="2">4.2.1.116</ecNumber>
    </submittedName>
</protein>
<evidence type="ECO:0000313" key="2">
    <source>
        <dbReference type="EMBL" id="UYP46088.1"/>
    </source>
</evidence>
<feature type="compositionally biased region" description="Basic residues" evidence="1">
    <location>
        <begin position="257"/>
        <end position="271"/>
    </location>
</feature>
<dbReference type="EMBL" id="CP104013">
    <property type="protein sequence ID" value="UYP46088.1"/>
    <property type="molecule type" value="Genomic_DNA"/>
</dbReference>
<keyword evidence="2" id="KW-0456">Lyase</keyword>
<dbReference type="GO" id="GO:0043956">
    <property type="term" value="F:3-hydroxypropionyl-CoA dehydratase activity"/>
    <property type="evidence" value="ECO:0007669"/>
    <property type="project" value="UniProtKB-EC"/>
</dbReference>
<dbReference type="PANTHER" id="PTHR11941:SF54">
    <property type="entry name" value="ENOYL-COA HYDRATASE, MITOCHONDRIAL"/>
    <property type="match status" value="1"/>
</dbReference>
<proteinExistence type="predicted"/>
<dbReference type="SUPFAM" id="SSF52096">
    <property type="entry name" value="ClpP/crotonase"/>
    <property type="match status" value="1"/>
</dbReference>
<dbReference type="InterPro" id="IPR029045">
    <property type="entry name" value="ClpP/crotonase-like_dom_sf"/>
</dbReference>